<dbReference type="SMART" id="SM00191">
    <property type="entry name" value="Int_alpha"/>
    <property type="match status" value="5"/>
</dbReference>
<reference evidence="19" key="3">
    <citation type="submission" date="2025-09" db="UniProtKB">
        <authorList>
            <consortium name="Ensembl"/>
        </authorList>
    </citation>
    <scope>IDENTIFICATION</scope>
</reference>
<keyword evidence="9 16" id="KW-1133">Transmembrane helix</keyword>
<evidence type="ECO:0000256" key="15">
    <source>
        <dbReference type="PROSITE-ProRule" id="PRU00803"/>
    </source>
</evidence>
<dbReference type="Pfam" id="PF01839">
    <property type="entry name" value="FG-GAP"/>
    <property type="match status" value="1"/>
</dbReference>
<feature type="region of interest" description="Disordered" evidence="17">
    <location>
        <begin position="1095"/>
        <end position="1154"/>
    </location>
</feature>
<dbReference type="Pfam" id="PF21520">
    <property type="entry name" value="ITGAX-like_Ig_3"/>
    <property type="match status" value="1"/>
</dbReference>
<keyword evidence="13 16" id="KW-0675">Receptor</keyword>
<evidence type="ECO:0000256" key="16">
    <source>
        <dbReference type="RuleBase" id="RU003762"/>
    </source>
</evidence>
<keyword evidence="3 16" id="KW-0812">Transmembrane</keyword>
<evidence type="ECO:0000256" key="4">
    <source>
        <dbReference type="ARBA" id="ARBA00022723"/>
    </source>
</evidence>
<dbReference type="AlphaFoldDB" id="A0AAR2LIC9"/>
<dbReference type="PANTHER" id="PTHR23220">
    <property type="entry name" value="INTEGRIN ALPHA"/>
    <property type="match status" value="1"/>
</dbReference>
<evidence type="ECO:0000256" key="9">
    <source>
        <dbReference type="ARBA" id="ARBA00022989"/>
    </source>
</evidence>
<feature type="domain" description="VWFA" evidence="18">
    <location>
        <begin position="150"/>
        <end position="322"/>
    </location>
</feature>
<evidence type="ECO:0000313" key="20">
    <source>
        <dbReference type="Proteomes" id="UP001501920"/>
    </source>
</evidence>
<evidence type="ECO:0000256" key="5">
    <source>
        <dbReference type="ARBA" id="ARBA00022729"/>
    </source>
</evidence>
<dbReference type="Gene3D" id="3.40.50.410">
    <property type="entry name" value="von Willebrand factor, type A domain"/>
    <property type="match status" value="1"/>
</dbReference>
<evidence type="ECO:0000256" key="13">
    <source>
        <dbReference type="ARBA" id="ARBA00023170"/>
    </source>
</evidence>
<feature type="chain" id="PRO_5043096859" description="VWFA domain-containing protein" evidence="16">
    <location>
        <begin position="20"/>
        <end position="1154"/>
    </location>
</feature>
<dbReference type="GO" id="GO:0046872">
    <property type="term" value="F:metal ion binding"/>
    <property type="evidence" value="ECO:0007669"/>
    <property type="project" value="UniProtKB-KW"/>
</dbReference>
<name>A0AAR2LIC9_PYGNA</name>
<reference evidence="19 20" key="1">
    <citation type="submission" date="2020-10" db="EMBL/GenBank/DDBJ databases">
        <title>Pygocentrus nattereri (red-bellied piranha) genome, fPygNat1, primary haplotype.</title>
        <authorList>
            <person name="Myers G."/>
            <person name="Meyer A."/>
            <person name="Karagic N."/>
            <person name="Pippel M."/>
            <person name="Winkler S."/>
            <person name="Tracey A."/>
            <person name="Wood J."/>
            <person name="Formenti G."/>
            <person name="Howe K."/>
            <person name="Fedrigo O."/>
            <person name="Jarvis E.D."/>
        </authorList>
    </citation>
    <scope>NUCLEOTIDE SEQUENCE [LARGE SCALE GENOMIC DNA]</scope>
</reference>
<keyword evidence="8 16" id="KW-0130">Cell adhesion</keyword>
<keyword evidence="14" id="KW-0325">Glycoprotein</keyword>
<dbReference type="GO" id="GO:0009897">
    <property type="term" value="C:external side of plasma membrane"/>
    <property type="evidence" value="ECO:0007669"/>
    <property type="project" value="TreeGrafter"/>
</dbReference>
<dbReference type="InterPro" id="IPR000413">
    <property type="entry name" value="Integrin_alpha"/>
</dbReference>
<evidence type="ECO:0000256" key="12">
    <source>
        <dbReference type="ARBA" id="ARBA00023157"/>
    </source>
</evidence>
<dbReference type="Gene3D" id="1.20.5.930">
    <property type="entry name" value="Bicelle-embedded integrin alpha(iib) transmembrane segment"/>
    <property type="match status" value="1"/>
</dbReference>
<evidence type="ECO:0000256" key="11">
    <source>
        <dbReference type="ARBA" id="ARBA00023136"/>
    </source>
</evidence>
<keyword evidence="10 16" id="KW-0401">Integrin</keyword>
<keyword evidence="11 16" id="KW-0472">Membrane</keyword>
<dbReference type="RefSeq" id="XP_037389616.1">
    <property type="nucleotide sequence ID" value="XM_037533719.1"/>
</dbReference>
<dbReference type="PRINTS" id="PR00453">
    <property type="entry name" value="VWFADOMAIN"/>
</dbReference>
<dbReference type="Pfam" id="PF20805">
    <property type="entry name" value="Integrin_A_Ig_2"/>
    <property type="match status" value="1"/>
</dbReference>
<accession>A0AAR2LIC9</accession>
<keyword evidence="5 16" id="KW-0732">Signal</keyword>
<dbReference type="Gene3D" id="2.60.40.1460">
    <property type="entry name" value="Integrin domains. Chain A, domain 2"/>
    <property type="match status" value="1"/>
</dbReference>
<keyword evidence="20" id="KW-1185">Reference proteome</keyword>
<dbReference type="InterPro" id="IPR013517">
    <property type="entry name" value="FG-GAP"/>
</dbReference>
<dbReference type="InterPro" id="IPR002035">
    <property type="entry name" value="VWF_A"/>
</dbReference>
<evidence type="ECO:0000313" key="19">
    <source>
        <dbReference type="Ensembl" id="ENSPNAP00000076320.1"/>
    </source>
</evidence>
<keyword evidence="4" id="KW-0479">Metal-binding</keyword>
<protein>
    <recommendedName>
        <fullName evidence="18">VWFA domain-containing protein</fullName>
    </recommendedName>
</protein>
<feature type="compositionally biased region" description="Polar residues" evidence="17">
    <location>
        <begin position="1144"/>
        <end position="1154"/>
    </location>
</feature>
<dbReference type="InterPro" id="IPR032695">
    <property type="entry name" value="Integrin_dom_sf"/>
</dbReference>
<evidence type="ECO:0000259" key="18">
    <source>
        <dbReference type="PROSITE" id="PS50234"/>
    </source>
</evidence>
<dbReference type="GO" id="GO:0007229">
    <property type="term" value="P:integrin-mediated signaling pathway"/>
    <property type="evidence" value="ECO:0007669"/>
    <property type="project" value="UniProtKB-KW"/>
</dbReference>
<keyword evidence="7" id="KW-0106">Calcium</keyword>
<dbReference type="GO" id="GO:0007160">
    <property type="term" value="P:cell-matrix adhesion"/>
    <property type="evidence" value="ECO:0007669"/>
    <property type="project" value="TreeGrafter"/>
</dbReference>
<organism evidence="19 20">
    <name type="scientific">Pygocentrus nattereri</name>
    <name type="common">Red-bellied piranha</name>
    <dbReference type="NCBI Taxonomy" id="42514"/>
    <lineage>
        <taxon>Eukaryota</taxon>
        <taxon>Metazoa</taxon>
        <taxon>Chordata</taxon>
        <taxon>Craniata</taxon>
        <taxon>Vertebrata</taxon>
        <taxon>Euteleostomi</taxon>
        <taxon>Actinopterygii</taxon>
        <taxon>Neopterygii</taxon>
        <taxon>Teleostei</taxon>
        <taxon>Ostariophysi</taxon>
        <taxon>Characiformes</taxon>
        <taxon>Characoidei</taxon>
        <taxon>Pygocentrus</taxon>
    </lineage>
</organism>
<keyword evidence="6" id="KW-0677">Repeat</keyword>
<dbReference type="Proteomes" id="UP001501920">
    <property type="component" value="Chromosome 23"/>
</dbReference>
<proteinExistence type="inferred from homology"/>
<dbReference type="InterPro" id="IPR036465">
    <property type="entry name" value="vWFA_dom_sf"/>
</dbReference>
<dbReference type="SUPFAM" id="SSF69318">
    <property type="entry name" value="Integrin alpha N-terminal domain"/>
    <property type="match status" value="1"/>
</dbReference>
<dbReference type="Ensembl" id="ENSPNAT00000076663.1">
    <property type="protein sequence ID" value="ENSPNAP00000076320.1"/>
    <property type="gene ID" value="ENSPNAG00000035359.1"/>
</dbReference>
<dbReference type="GeneTree" id="ENSGT00940000154838"/>
<dbReference type="PANTHER" id="PTHR23220:SF118">
    <property type="entry name" value="INTEGRIN ALPHA-X"/>
    <property type="match status" value="1"/>
</dbReference>
<dbReference type="InterPro" id="IPR013519">
    <property type="entry name" value="Int_alpha_beta-p"/>
</dbReference>
<reference evidence="19" key="2">
    <citation type="submission" date="2025-08" db="UniProtKB">
        <authorList>
            <consortium name="Ensembl"/>
        </authorList>
    </citation>
    <scope>IDENTIFICATION</scope>
</reference>
<evidence type="ECO:0000256" key="3">
    <source>
        <dbReference type="ARBA" id="ARBA00022692"/>
    </source>
</evidence>
<dbReference type="Gene3D" id="2.60.40.1510">
    <property type="entry name" value="ntegrin, alpha v. Chain A, domain 3"/>
    <property type="match status" value="1"/>
</dbReference>
<dbReference type="SUPFAM" id="SSF53300">
    <property type="entry name" value="vWA-like"/>
    <property type="match status" value="1"/>
</dbReference>
<feature type="repeat" description="FG-GAP" evidence="15">
    <location>
        <begin position="437"/>
        <end position="489"/>
    </location>
</feature>
<dbReference type="Pfam" id="PF00092">
    <property type="entry name" value="VWA"/>
    <property type="match status" value="1"/>
</dbReference>
<feature type="transmembrane region" description="Helical" evidence="16">
    <location>
        <begin position="1060"/>
        <end position="1082"/>
    </location>
</feature>
<dbReference type="InterPro" id="IPR048633">
    <property type="entry name" value="ITGAX-like_Ig_3"/>
</dbReference>
<sequence length="1154" mass="124164">MEVWLLYSFAFFIAPFVCGFNLDTENPRIFPSPQDGSAFGHRVCPFGSKPGDSVLVTDPLYGNGTGGVFRCFYGDGRCEAVHVDVHQGSAFGLSLSCSDQRAVVCGPHLVQKCEGFNYLNGICAEFNPDISLSQTVRPSFQECHVILPMDAVILFDDSLSITNEDFKRMIQFIKDIIKAFIEDDRAQVGVAKFSTHVSAVFNFENYALKRNVDELMKDVSHSKGQTYTTSAIRYVLNSMFQESVGMRNKSQKLLVVITDGKSNDKDPLDTVISQAKKRGITRFAIGVGHQYSRDELEEIASSNDFVFTTASFSALANILKELTQKIFAIEGADVGKSFQLELSQGGFSVALSGEVSVFGAVGAFSWSGGLEKRLHLNASFINASKLQEDMTNSYLGYSVTVATVEGSVVYFAGAPRHKHIGMVLGFSRNQDNDTWMVTHRADGSQLGSYFGAELCVLDGLLAVGAPLFYAAGVGGEVTIYSLSTAALNRSGVLRGAPGGSFGRFGSALAALQDLNGDGLWELGVGAPHEEGGKGAVYIFLSQPGGIRTKHSQRVRGAAVGAGLKYFGVSLHSAVDLSSDGLPDIVVGSKGAASVVRTQPVICANVSITLDPPIISQNYFHCSAPHGLNTPIANAVVCVNITKVSVGTIRAPLSANVSINLELDPGPWPRLLLSPKSSTSIWSSRVSSVCSTHSITIPRCISDYREVPLSIKLTVVGDAVEGTAGLKPVQHPDCTHTFKPMVLLEKVCGEDHVCRSDLNVSLGFSRNMVVNIQDFPMNLSVVVINNGEDATDTELLFHHPSIFSFTRVTVLESSGHAWCVSNETGLMNVTQTTCKLGVAVFRQKAKAVLNLTFRVSDPSALGDQLTVNASVMSKNENNGSLHDNAATVSVPVKQLVNFQLENDGSTQYIRYDQSSLINHTFKLVNLGELSIPVSVQFVLPLEMSSGFLWDVSPPAFNGSGVKCNIPDTPRNNRSLHTQYCNGSSCRLFNCSVQLLSSNQPISFQFRGHIKSQTKVSGVQVSVVSWGFVSFDEHRYTQFLNEEALQHSIVTEVESPSQAQTVLIACLSIFFGLLVMAVIFYLLYRVGFLKSKSQIPDQQGAETAAPSGGEGGNTPADCPTTETVADEEAQEAAAPSPQTAEGNQDAGHNSSNTSAL</sequence>
<dbReference type="GO" id="GO:0005178">
    <property type="term" value="F:integrin binding"/>
    <property type="evidence" value="ECO:0007669"/>
    <property type="project" value="TreeGrafter"/>
</dbReference>
<feature type="repeat" description="FG-GAP" evidence="15">
    <location>
        <begin position="490"/>
        <end position="548"/>
    </location>
</feature>
<evidence type="ECO:0000256" key="2">
    <source>
        <dbReference type="ARBA" id="ARBA00008054"/>
    </source>
</evidence>
<dbReference type="GO" id="GO:0033627">
    <property type="term" value="P:cell adhesion mediated by integrin"/>
    <property type="evidence" value="ECO:0007669"/>
    <property type="project" value="TreeGrafter"/>
</dbReference>
<dbReference type="GO" id="GO:0008305">
    <property type="term" value="C:integrin complex"/>
    <property type="evidence" value="ECO:0007669"/>
    <property type="project" value="InterPro"/>
</dbReference>
<dbReference type="PROSITE" id="PS50234">
    <property type="entry name" value="VWFA"/>
    <property type="match status" value="1"/>
</dbReference>
<feature type="repeat" description="FG-GAP" evidence="15">
    <location>
        <begin position="552"/>
        <end position="612"/>
    </location>
</feature>
<comment type="similarity">
    <text evidence="2 16">Belongs to the integrin alpha chain family.</text>
</comment>
<dbReference type="SMART" id="SM00327">
    <property type="entry name" value="VWA"/>
    <property type="match status" value="1"/>
</dbReference>
<dbReference type="GO" id="GO:0098609">
    <property type="term" value="P:cell-cell adhesion"/>
    <property type="evidence" value="ECO:0007669"/>
    <property type="project" value="TreeGrafter"/>
</dbReference>
<comment type="subcellular location">
    <subcellularLocation>
        <location evidence="1 16">Membrane</location>
        <topology evidence="1 16">Single-pass type I membrane protein</topology>
    </subcellularLocation>
</comment>
<evidence type="ECO:0000256" key="17">
    <source>
        <dbReference type="SAM" id="MobiDB-lite"/>
    </source>
</evidence>
<keyword evidence="12" id="KW-1015">Disulfide bond</keyword>
<dbReference type="Gene3D" id="2.130.10.130">
    <property type="entry name" value="Integrin alpha, N-terminal"/>
    <property type="match status" value="1"/>
</dbReference>
<feature type="signal peptide" evidence="16">
    <location>
        <begin position="1"/>
        <end position="19"/>
    </location>
</feature>
<evidence type="ECO:0000256" key="8">
    <source>
        <dbReference type="ARBA" id="ARBA00022889"/>
    </source>
</evidence>
<dbReference type="SUPFAM" id="SSF69179">
    <property type="entry name" value="Integrin domains"/>
    <property type="match status" value="3"/>
</dbReference>
<dbReference type="InterPro" id="IPR048285">
    <property type="entry name" value="Integrin_alpha_Ig-like_2"/>
</dbReference>
<dbReference type="Gene3D" id="2.60.40.1530">
    <property type="entry name" value="ntegrin, alpha v. Chain A, domain 4"/>
    <property type="match status" value="1"/>
</dbReference>
<dbReference type="PRINTS" id="PR01185">
    <property type="entry name" value="INTEGRINA"/>
</dbReference>
<evidence type="ECO:0000256" key="10">
    <source>
        <dbReference type="ARBA" id="ARBA00023037"/>
    </source>
</evidence>
<dbReference type="InterPro" id="IPR028994">
    <property type="entry name" value="Integrin_alpha_N"/>
</dbReference>
<dbReference type="PROSITE" id="PS51470">
    <property type="entry name" value="FG_GAP"/>
    <property type="match status" value="3"/>
</dbReference>
<evidence type="ECO:0000256" key="6">
    <source>
        <dbReference type="ARBA" id="ARBA00022737"/>
    </source>
</evidence>
<feature type="compositionally biased region" description="Low complexity" evidence="17">
    <location>
        <begin position="1129"/>
        <end position="1139"/>
    </location>
</feature>
<evidence type="ECO:0000256" key="1">
    <source>
        <dbReference type="ARBA" id="ARBA00004479"/>
    </source>
</evidence>
<evidence type="ECO:0000256" key="14">
    <source>
        <dbReference type="ARBA" id="ARBA00023180"/>
    </source>
</evidence>
<evidence type="ECO:0000256" key="7">
    <source>
        <dbReference type="ARBA" id="ARBA00022837"/>
    </source>
</evidence>
<dbReference type="GeneID" id="108415168"/>